<dbReference type="PIRSF" id="PIRSF500176">
    <property type="entry name" value="L_ASNase"/>
    <property type="match status" value="1"/>
</dbReference>
<dbReference type="RefSeq" id="XP_015516902.2">
    <property type="nucleotide sequence ID" value="XM_015661416.2"/>
</dbReference>
<evidence type="ECO:0000259" key="7">
    <source>
        <dbReference type="Pfam" id="PF17763"/>
    </source>
</evidence>
<dbReference type="EC" id="3.5.1.1" evidence="1"/>
<gene>
    <name evidence="9 10" type="primary">LOC107222166</name>
</gene>
<dbReference type="InterPro" id="IPR041725">
    <property type="entry name" value="L-asparaginase_I"/>
</dbReference>
<evidence type="ECO:0000313" key="8">
    <source>
        <dbReference type="Proteomes" id="UP000829291"/>
    </source>
</evidence>
<dbReference type="PROSITE" id="PS50297">
    <property type="entry name" value="ANK_REP_REGION"/>
    <property type="match status" value="2"/>
</dbReference>
<dbReference type="PROSITE" id="PS51732">
    <property type="entry name" value="ASN_GLN_ASE_3"/>
    <property type="match status" value="1"/>
</dbReference>
<proteinExistence type="predicted"/>
<feature type="repeat" description="ANK" evidence="3">
    <location>
        <begin position="478"/>
        <end position="510"/>
    </location>
</feature>
<keyword evidence="3" id="KW-0040">ANK repeat</keyword>
<dbReference type="Gene3D" id="3.40.50.1170">
    <property type="entry name" value="L-asparaginase, N-terminal domain"/>
    <property type="match status" value="1"/>
</dbReference>
<evidence type="ECO:0000256" key="2">
    <source>
        <dbReference type="ARBA" id="ARBA00022801"/>
    </source>
</evidence>
<dbReference type="PROSITE" id="PS50088">
    <property type="entry name" value="ANK_REPEAT"/>
    <property type="match status" value="3"/>
</dbReference>
<feature type="domain" description="L-asparaginase N-terminal" evidence="6">
    <location>
        <begin position="23"/>
        <end position="232"/>
    </location>
</feature>
<dbReference type="GO" id="GO:0004067">
    <property type="term" value="F:asparaginase activity"/>
    <property type="evidence" value="ECO:0007669"/>
    <property type="project" value="UniProtKB-UniRule"/>
</dbReference>
<dbReference type="CDD" id="cd08963">
    <property type="entry name" value="L-asparaginase_I"/>
    <property type="match status" value="1"/>
</dbReference>
<dbReference type="SMART" id="SM00248">
    <property type="entry name" value="ANK"/>
    <property type="match status" value="3"/>
</dbReference>
<dbReference type="InterPro" id="IPR027474">
    <property type="entry name" value="L-asparaginase_N"/>
</dbReference>
<dbReference type="InterPro" id="IPR006033">
    <property type="entry name" value="AsnA_fam"/>
</dbReference>
<dbReference type="Gene3D" id="1.25.40.20">
    <property type="entry name" value="Ankyrin repeat-containing domain"/>
    <property type="match status" value="1"/>
</dbReference>
<dbReference type="SFLD" id="SFLDS00057">
    <property type="entry name" value="Glutaminase/Asparaginase"/>
    <property type="match status" value="1"/>
</dbReference>
<evidence type="ECO:0000256" key="5">
    <source>
        <dbReference type="PROSITE-ProRule" id="PRU10100"/>
    </source>
</evidence>
<dbReference type="InterPro" id="IPR037152">
    <property type="entry name" value="L-asparaginase_N_sf"/>
</dbReference>
<evidence type="ECO:0000256" key="1">
    <source>
        <dbReference type="ARBA" id="ARBA00012920"/>
    </source>
</evidence>
<evidence type="ECO:0000313" key="10">
    <source>
        <dbReference type="RefSeq" id="XP_015516902.2"/>
    </source>
</evidence>
<dbReference type="Pfam" id="PF12796">
    <property type="entry name" value="Ank_2"/>
    <property type="match status" value="1"/>
</dbReference>
<dbReference type="SUPFAM" id="SSF48403">
    <property type="entry name" value="Ankyrin repeat"/>
    <property type="match status" value="1"/>
</dbReference>
<evidence type="ECO:0000256" key="3">
    <source>
        <dbReference type="PROSITE-ProRule" id="PRU00023"/>
    </source>
</evidence>
<dbReference type="GO" id="GO:0006528">
    <property type="term" value="P:asparagine metabolic process"/>
    <property type="evidence" value="ECO:0007669"/>
    <property type="project" value="UniProtKB-ARBA"/>
</dbReference>
<dbReference type="OrthoDB" id="542841at2759"/>
<dbReference type="InterPro" id="IPR027475">
    <property type="entry name" value="Asparaginase/glutaminase_AS2"/>
</dbReference>
<dbReference type="Pfam" id="PF17763">
    <property type="entry name" value="Asparaginase_C"/>
    <property type="match status" value="1"/>
</dbReference>
<dbReference type="RefSeq" id="XP_015516901.2">
    <property type="nucleotide sequence ID" value="XM_015661415.2"/>
</dbReference>
<dbReference type="GeneID" id="107222166"/>
<keyword evidence="2" id="KW-0378">Hydrolase</keyword>
<dbReference type="Pfam" id="PF00710">
    <property type="entry name" value="Asparaginase"/>
    <property type="match status" value="1"/>
</dbReference>
<dbReference type="PRINTS" id="PR00139">
    <property type="entry name" value="ASNGLNASE"/>
</dbReference>
<protein>
    <recommendedName>
        <fullName evidence="1">asparaginase</fullName>
        <ecNumber evidence="1">3.5.1.1</ecNumber>
    </recommendedName>
</protein>
<dbReference type="SMART" id="SM00870">
    <property type="entry name" value="Asparaginase"/>
    <property type="match status" value="1"/>
</dbReference>
<dbReference type="AlphaFoldDB" id="A0A6J0BQA3"/>
<feature type="active site" evidence="4">
    <location>
        <position position="32"/>
    </location>
</feature>
<dbReference type="InterPro" id="IPR036152">
    <property type="entry name" value="Asp/glu_Ase-like_sf"/>
</dbReference>
<dbReference type="InterPro" id="IPR027473">
    <property type="entry name" value="L-asparaginase_C"/>
</dbReference>
<feature type="repeat" description="ANK" evidence="3">
    <location>
        <begin position="445"/>
        <end position="477"/>
    </location>
</feature>
<sequence length="604" mass="67320">MYCKERSGTMQGKLIGNRDLEGRVLVIYTGGTIGMTRNQFGSLVPTHNAIVKLLRNYPQMHDEEYAFKNFGENSPLVLPLTSEKRRVVYELLEYDNLIDSSNARTADWICLAEDIKKYYTDYDGFVILHGTDTLSYTASALSFMLNNLGKTVIVTGSQISIFEPRSDGFDNFLTSLLIAGNYNIPEVCVFFANQLMRGNRTSKRTADAFEAFHSPNYVPLAVAGITIDVDYRAIFRPHKIEKFSVETELCEDVTMLRLFPGITRAMITAATYPPTKGMVLQSYGAGNMPTNRQDILEEFRKAVKRGVMIVNITQCSQGTVSAIYETGRTLQDVGVLSGSDMTPEAAYTKLAYVLSKSEWDMQKKREIMLTSIRGELTTERPFNPKSNQLLDAVARNLNITSQGDIIRLRNTLFPGMVAAAILDKDVEKLKAIKEYGSDFCETNADFRTPLHIAASEGCLKVVRYLLENGASVHLRDRFDRTPLIDAIENDHHEVIKLLVECGAHISGCDHLIGEQLCLAAAVGNVDRLMSYYYAGVDLSVRDVSERTALHFGALHDQGEVVQFLLDRGADPDAVDMLGHTPRQLAELAFANIAQKLLQPISLSR</sequence>
<feature type="domain" description="Asparaginase/glutaminase C-terminal" evidence="7">
    <location>
        <begin position="252"/>
        <end position="368"/>
    </location>
</feature>
<dbReference type="InterPro" id="IPR020827">
    <property type="entry name" value="Asparaginase/glutaminase_AS1"/>
</dbReference>
<reference evidence="9 10" key="1">
    <citation type="submission" date="2025-05" db="UniProtKB">
        <authorList>
            <consortium name="RefSeq"/>
        </authorList>
    </citation>
    <scope>IDENTIFICATION</scope>
    <source>
        <tissue evidence="9 10">Thorax and Abdomen</tissue>
    </source>
</reference>
<keyword evidence="8" id="KW-1185">Reference proteome</keyword>
<dbReference type="PROSITE" id="PS00917">
    <property type="entry name" value="ASN_GLN_ASE_2"/>
    <property type="match status" value="1"/>
</dbReference>
<evidence type="ECO:0000256" key="4">
    <source>
        <dbReference type="PROSITE-ProRule" id="PRU10099"/>
    </source>
</evidence>
<organism evidence="8 9">
    <name type="scientific">Neodiprion lecontei</name>
    <name type="common">Redheaded pine sawfly</name>
    <dbReference type="NCBI Taxonomy" id="441921"/>
    <lineage>
        <taxon>Eukaryota</taxon>
        <taxon>Metazoa</taxon>
        <taxon>Ecdysozoa</taxon>
        <taxon>Arthropoda</taxon>
        <taxon>Hexapoda</taxon>
        <taxon>Insecta</taxon>
        <taxon>Pterygota</taxon>
        <taxon>Neoptera</taxon>
        <taxon>Endopterygota</taxon>
        <taxon>Hymenoptera</taxon>
        <taxon>Tenthredinoidea</taxon>
        <taxon>Diprionidae</taxon>
        <taxon>Diprioninae</taxon>
        <taxon>Neodiprion</taxon>
    </lineage>
</organism>
<evidence type="ECO:0000259" key="6">
    <source>
        <dbReference type="Pfam" id="PF00710"/>
    </source>
</evidence>
<dbReference type="Proteomes" id="UP000829291">
    <property type="component" value="Chromosome 5"/>
</dbReference>
<dbReference type="InterPro" id="IPR002110">
    <property type="entry name" value="Ankyrin_rpt"/>
</dbReference>
<accession>A0A6J0BQA3</accession>
<evidence type="ECO:0000313" key="9">
    <source>
        <dbReference type="RefSeq" id="XP_015516901.2"/>
    </source>
</evidence>
<dbReference type="Gene3D" id="3.40.50.40">
    <property type="match status" value="1"/>
</dbReference>
<dbReference type="PRINTS" id="PR01415">
    <property type="entry name" value="ANKYRIN"/>
</dbReference>
<name>A0A6J0BQA3_NEOLC</name>
<dbReference type="SUPFAM" id="SSF53774">
    <property type="entry name" value="Glutaminase/Asparaginase"/>
    <property type="match status" value="1"/>
</dbReference>
<dbReference type="InterPro" id="IPR040919">
    <property type="entry name" value="Asparaginase_C"/>
</dbReference>
<dbReference type="InterPro" id="IPR006034">
    <property type="entry name" value="Asparaginase/glutaminase-like"/>
</dbReference>
<dbReference type="PIRSF" id="PIRSF001220">
    <property type="entry name" value="L-ASNase_gatD"/>
    <property type="match status" value="1"/>
</dbReference>
<dbReference type="Pfam" id="PF13637">
    <property type="entry name" value="Ank_4"/>
    <property type="match status" value="1"/>
</dbReference>
<dbReference type="KEGG" id="nlo:107222166"/>
<dbReference type="PROSITE" id="PS00144">
    <property type="entry name" value="ASN_GLN_ASE_1"/>
    <property type="match status" value="1"/>
</dbReference>
<feature type="active site" evidence="5">
    <location>
        <position position="131"/>
    </location>
</feature>
<feature type="repeat" description="ANK" evidence="3">
    <location>
        <begin position="544"/>
        <end position="576"/>
    </location>
</feature>
<dbReference type="InterPro" id="IPR036770">
    <property type="entry name" value="Ankyrin_rpt-contain_sf"/>
</dbReference>
<dbReference type="NCBIfam" id="TIGR00519">
    <property type="entry name" value="asnASE_I"/>
    <property type="match status" value="1"/>
</dbReference>
<dbReference type="PANTHER" id="PTHR11707">
    <property type="entry name" value="L-ASPARAGINASE"/>
    <property type="match status" value="1"/>
</dbReference>
<dbReference type="PANTHER" id="PTHR11707:SF28">
    <property type="entry name" value="60 KDA LYSOPHOSPHOLIPASE"/>
    <property type="match status" value="1"/>
</dbReference>